<sequence length="851" mass="96223">MNKLIPLLATIAFTLFLLIGCSTSASKEQKGSEAESIEPFEQGQVFPSKFTDEKVAGMKGVIENENLQLFIDDKNGNIAIHHKKTGKVWYSNPPERANDAIATGVNKSLLSAQMQIDFYNRFNQLNSVNTFSDSVANEQIRVEEVNDGIRVTYRFGKTEKSVEDLPLMLSKDRYEELNNKLDKNGQRSLMIAYKENKETNVYERNDSALNGMQLEKALQAFEDAGYTEEHLQEDMAELNFTQENASSSVFEAAIEYTLEENSLVVNVPIERIHYPENYPINRISLLNFFGAAGTEDEGSLLVPDGSGALIHFNNGKTEYPSYQQPVYGEDLALNVRENQSMEQEVRLPVFGILYDTSAVLGIIERGAPVANIHADISGRLNSYNYIYPSFSVINKDEVTLQANEQERTLPKFQEKPMKTDYTVRYIFLNGDKATYSGMAKSYQEYLARRDGLPQFKSKNNKKDVPFFLDLVGAINKQKHFVGIPYHALESLTSFEEAKVILAKLKSKNINHIQLKYSGWFNGGVNHKVPTKIKVDDVIGGSKGLKRLMEYTNENDIPLFPDVALLSIYNGGGFDAESEASRTLKGVSAAVYPIDITLNRRDRDKSPSYVVSPKQIEKYTVDMLQNIEEIGLRGLSLRDLADQLNSDFRKNKQIYRNESKEMVSKAFQAIRAQELDLLANGGNAYTLPYITSLTNAPMSNSGYKLEDEEIPFYQMVIRGFINYTGNPYNLSEFTDTREYILKSIEYGSGVHFKWGYAPNHEVKDTEFDYLYSINYAAWMKEAVEIYQEINQVLSQVVNEQIQTHEKLQDGVFKTVYGNGVAIIVNYNQTEVTVDGKKIEAMNYVTVTGGDEK</sequence>
<evidence type="ECO:0000313" key="2">
    <source>
        <dbReference type="Proteomes" id="UP000245624"/>
    </source>
</evidence>
<reference evidence="1 2" key="1">
    <citation type="submission" date="2018-05" db="EMBL/GenBank/DDBJ databases">
        <title>Genomic analysis of Gracilibacillus dipsosauri DD1 reveals novel features of a salt-tolerant amylase.</title>
        <authorList>
            <person name="Deutch C.E."/>
            <person name="Yang S."/>
        </authorList>
    </citation>
    <scope>NUCLEOTIDE SEQUENCE [LARGE SCALE GENOMIC DNA]</scope>
    <source>
        <strain evidence="1 2">DD1</strain>
    </source>
</reference>
<evidence type="ECO:0000313" key="1">
    <source>
        <dbReference type="EMBL" id="PWU67247.1"/>
    </source>
</evidence>
<dbReference type="PROSITE" id="PS51257">
    <property type="entry name" value="PROKAR_LIPOPROTEIN"/>
    <property type="match status" value="1"/>
</dbReference>
<dbReference type="OrthoDB" id="9793135at2"/>
<organism evidence="1 2">
    <name type="scientific">Gracilibacillus dipsosauri</name>
    <dbReference type="NCBI Taxonomy" id="178340"/>
    <lineage>
        <taxon>Bacteria</taxon>
        <taxon>Bacillati</taxon>
        <taxon>Bacillota</taxon>
        <taxon>Bacilli</taxon>
        <taxon>Bacillales</taxon>
        <taxon>Bacillaceae</taxon>
        <taxon>Gracilibacillus</taxon>
    </lineage>
</organism>
<protein>
    <submittedName>
        <fullName evidence="1">Uncharacterized protein</fullName>
    </submittedName>
</protein>
<dbReference type="Pfam" id="PF18952">
    <property type="entry name" value="DUF5696"/>
    <property type="match status" value="1"/>
</dbReference>
<dbReference type="RefSeq" id="WP_109985335.1">
    <property type="nucleotide sequence ID" value="NZ_QGTD01000018.1"/>
</dbReference>
<name>A0A317KUW1_9BACI</name>
<keyword evidence="2" id="KW-1185">Reference proteome</keyword>
<accession>A0A317KUW1</accession>
<proteinExistence type="predicted"/>
<gene>
    <name evidence="1" type="ORF">DLJ74_16900</name>
</gene>
<dbReference type="Proteomes" id="UP000245624">
    <property type="component" value="Unassembled WGS sequence"/>
</dbReference>
<dbReference type="InterPro" id="IPR043751">
    <property type="entry name" value="DUF5696"/>
</dbReference>
<dbReference type="EMBL" id="QGTD01000018">
    <property type="protein sequence ID" value="PWU67247.1"/>
    <property type="molecule type" value="Genomic_DNA"/>
</dbReference>
<dbReference type="AlphaFoldDB" id="A0A317KUW1"/>
<comment type="caution">
    <text evidence="1">The sequence shown here is derived from an EMBL/GenBank/DDBJ whole genome shotgun (WGS) entry which is preliminary data.</text>
</comment>